<feature type="region of interest" description="Disordered" evidence="1">
    <location>
        <begin position="1"/>
        <end position="33"/>
    </location>
</feature>
<dbReference type="Gene3D" id="2.60.120.650">
    <property type="entry name" value="Cupin"/>
    <property type="match status" value="1"/>
</dbReference>
<protein>
    <submittedName>
        <fullName evidence="3">Lysine-specific demethylase 8</fullName>
    </submittedName>
</protein>
<keyword evidence="3" id="KW-0489">Methyltransferase</keyword>
<dbReference type="Proteomes" id="UP000037460">
    <property type="component" value="Unassembled WGS sequence"/>
</dbReference>
<dbReference type="SMART" id="SM00558">
    <property type="entry name" value="JmjC"/>
    <property type="match status" value="1"/>
</dbReference>
<proteinExistence type="predicted"/>
<evidence type="ECO:0000313" key="3">
    <source>
        <dbReference type="EMBL" id="KOO24024.1"/>
    </source>
</evidence>
<reference evidence="4" key="1">
    <citation type="journal article" date="2015" name="PLoS Genet.">
        <title>Genome Sequence and Transcriptome Analyses of Chrysochromulina tobin: Metabolic Tools for Enhanced Algal Fitness in the Prominent Order Prymnesiales (Haptophyceae).</title>
        <authorList>
            <person name="Hovde B.T."/>
            <person name="Deodato C.R."/>
            <person name="Hunsperger H.M."/>
            <person name="Ryken S.A."/>
            <person name="Yost W."/>
            <person name="Jha R.K."/>
            <person name="Patterson J."/>
            <person name="Monnat R.J. Jr."/>
            <person name="Barlow S.B."/>
            <person name="Starkenburg S.R."/>
            <person name="Cattolico R.A."/>
        </authorList>
    </citation>
    <scope>NUCLEOTIDE SEQUENCE</scope>
    <source>
        <strain evidence="4">CCMP291</strain>
    </source>
</reference>
<feature type="domain" description="JmjC" evidence="2">
    <location>
        <begin position="53"/>
        <end position="188"/>
    </location>
</feature>
<evidence type="ECO:0000313" key="4">
    <source>
        <dbReference type="Proteomes" id="UP000037460"/>
    </source>
</evidence>
<dbReference type="Pfam" id="PF13621">
    <property type="entry name" value="Cupin_8"/>
    <property type="match status" value="1"/>
</dbReference>
<keyword evidence="4" id="KW-1185">Reference proteome</keyword>
<dbReference type="OrthoDB" id="10261031at2759"/>
<feature type="compositionally biased region" description="Low complexity" evidence="1">
    <location>
        <begin position="1"/>
        <end position="23"/>
    </location>
</feature>
<gene>
    <name evidence="3" type="ORF">Ctob_001589</name>
</gene>
<dbReference type="GO" id="GO:0008168">
    <property type="term" value="F:methyltransferase activity"/>
    <property type="evidence" value="ECO:0007669"/>
    <property type="project" value="UniProtKB-KW"/>
</dbReference>
<evidence type="ECO:0000256" key="1">
    <source>
        <dbReference type="SAM" id="MobiDB-lite"/>
    </source>
</evidence>
<comment type="caution">
    <text evidence="3">The sequence shown here is derived from an EMBL/GenBank/DDBJ whole genome shotgun (WGS) entry which is preliminary data.</text>
</comment>
<dbReference type="EMBL" id="JWZX01003134">
    <property type="protein sequence ID" value="KOO24024.1"/>
    <property type="molecule type" value="Genomic_DNA"/>
</dbReference>
<dbReference type="InterPro" id="IPR041667">
    <property type="entry name" value="Cupin_8"/>
</dbReference>
<dbReference type="PANTHER" id="PTHR12461:SF105">
    <property type="entry name" value="HYPOXIA-INDUCIBLE FACTOR 1-ALPHA INHIBITOR"/>
    <property type="match status" value="1"/>
</dbReference>
<keyword evidence="3" id="KW-0808">Transferase</keyword>
<name>A0A0M0JBT2_9EUKA</name>
<dbReference type="SUPFAM" id="SSF51197">
    <property type="entry name" value="Clavaminate synthase-like"/>
    <property type="match status" value="1"/>
</dbReference>
<dbReference type="GO" id="GO:0032259">
    <property type="term" value="P:methylation"/>
    <property type="evidence" value="ECO:0007669"/>
    <property type="project" value="UniProtKB-KW"/>
</dbReference>
<sequence length="188" mass="19947">MASEPGTEGHAAAGKATAEAAGEAAEDAQARHPHAVSSARAVVGYLAQHNLFEQIPRLRRDFAIPALLAGGVQHMHAWLGPEGTVTPLHFDSYDNVLVQVVGHKLVSLFDSGQTPRLYPKEGGGTGVDAQGNVSAVDVEAPDMGRFPEFAHAVGYECVLGPGEGLYIPAGCWHHVRSLSPSWSISFWF</sequence>
<dbReference type="InterPro" id="IPR003347">
    <property type="entry name" value="JmjC_dom"/>
</dbReference>
<evidence type="ECO:0000259" key="2">
    <source>
        <dbReference type="PROSITE" id="PS51184"/>
    </source>
</evidence>
<dbReference type="PANTHER" id="PTHR12461">
    <property type="entry name" value="HYPOXIA-INDUCIBLE FACTOR 1 ALPHA INHIBITOR-RELATED"/>
    <property type="match status" value="1"/>
</dbReference>
<dbReference type="AlphaFoldDB" id="A0A0M0JBT2"/>
<organism evidence="3 4">
    <name type="scientific">Chrysochromulina tobinii</name>
    <dbReference type="NCBI Taxonomy" id="1460289"/>
    <lineage>
        <taxon>Eukaryota</taxon>
        <taxon>Haptista</taxon>
        <taxon>Haptophyta</taxon>
        <taxon>Prymnesiophyceae</taxon>
        <taxon>Prymnesiales</taxon>
        <taxon>Chrysochromulinaceae</taxon>
        <taxon>Chrysochromulina</taxon>
    </lineage>
</organism>
<accession>A0A0M0JBT2</accession>
<dbReference type="PROSITE" id="PS51184">
    <property type="entry name" value="JMJC"/>
    <property type="match status" value="1"/>
</dbReference>